<keyword evidence="3" id="KW-1185">Reference proteome</keyword>
<organism evidence="2 3">
    <name type="scientific">Solea senegalensis</name>
    <name type="common">Senegalese sole</name>
    <dbReference type="NCBI Taxonomy" id="28829"/>
    <lineage>
        <taxon>Eukaryota</taxon>
        <taxon>Metazoa</taxon>
        <taxon>Chordata</taxon>
        <taxon>Craniata</taxon>
        <taxon>Vertebrata</taxon>
        <taxon>Euteleostomi</taxon>
        <taxon>Actinopterygii</taxon>
        <taxon>Neopterygii</taxon>
        <taxon>Teleostei</taxon>
        <taxon>Neoteleostei</taxon>
        <taxon>Acanthomorphata</taxon>
        <taxon>Carangaria</taxon>
        <taxon>Pleuronectiformes</taxon>
        <taxon>Pleuronectoidei</taxon>
        <taxon>Soleidae</taxon>
        <taxon>Solea</taxon>
    </lineage>
</organism>
<sequence length="152" mass="16841">MVANGPTSLALSAQDRAKVKSAASVSSVPSSTPYCALPPCSHHHHYSFHHHLYTEDVEFTPSVWPELCAVQARRAVAHKTHAHIPSEGDLCVKPAGQQVLLNQTHPLCCEQTSLLQSYSRKKRRTRRRRQWRRAALHSGVPGRWQGPAKAAA</sequence>
<protein>
    <submittedName>
        <fullName evidence="2">Uncharacterized protein</fullName>
    </submittedName>
</protein>
<reference evidence="2 3" key="1">
    <citation type="journal article" date="2021" name="Sci. Rep.">
        <title>Chromosome anchoring in Senegalese sole (Solea senegalensis) reveals sex-associated markers and genome rearrangements in flatfish.</title>
        <authorList>
            <person name="Guerrero-Cozar I."/>
            <person name="Gomez-Garrido J."/>
            <person name="Berbel C."/>
            <person name="Martinez-Blanch J.F."/>
            <person name="Alioto T."/>
            <person name="Claros M.G."/>
            <person name="Gagnaire P.A."/>
            <person name="Manchado M."/>
        </authorList>
    </citation>
    <scope>NUCLEOTIDE SEQUENCE [LARGE SCALE GENOMIC DNA]</scope>
    <source>
        <strain evidence="2">Sse05_10M</strain>
    </source>
</reference>
<name>A0AAV6SC58_SOLSE</name>
<comment type="caution">
    <text evidence="2">The sequence shown here is derived from an EMBL/GenBank/DDBJ whole genome shotgun (WGS) entry which is preliminary data.</text>
</comment>
<gene>
    <name evidence="2" type="ORF">JOB18_040618</name>
</gene>
<feature type="compositionally biased region" description="Basic residues" evidence="1">
    <location>
        <begin position="119"/>
        <end position="135"/>
    </location>
</feature>
<evidence type="ECO:0000313" key="3">
    <source>
        <dbReference type="Proteomes" id="UP000693946"/>
    </source>
</evidence>
<evidence type="ECO:0000256" key="1">
    <source>
        <dbReference type="SAM" id="MobiDB-lite"/>
    </source>
</evidence>
<dbReference type="AlphaFoldDB" id="A0AAV6SC58"/>
<evidence type="ECO:0000313" key="2">
    <source>
        <dbReference type="EMBL" id="KAG7514703.1"/>
    </source>
</evidence>
<dbReference type="Proteomes" id="UP000693946">
    <property type="component" value="Linkage Group LG14"/>
</dbReference>
<feature type="region of interest" description="Disordered" evidence="1">
    <location>
        <begin position="119"/>
        <end position="152"/>
    </location>
</feature>
<accession>A0AAV6SC58</accession>
<feature type="non-terminal residue" evidence="2">
    <location>
        <position position="152"/>
    </location>
</feature>
<dbReference type="EMBL" id="JAGKHQ010000006">
    <property type="protein sequence ID" value="KAG7514703.1"/>
    <property type="molecule type" value="Genomic_DNA"/>
</dbReference>
<proteinExistence type="predicted"/>